<organism evidence="1 2">
    <name type="scientific">Passalora fulva</name>
    <name type="common">Tomato leaf mold</name>
    <name type="synonym">Cladosporium fulvum</name>
    <dbReference type="NCBI Taxonomy" id="5499"/>
    <lineage>
        <taxon>Eukaryota</taxon>
        <taxon>Fungi</taxon>
        <taxon>Dikarya</taxon>
        <taxon>Ascomycota</taxon>
        <taxon>Pezizomycotina</taxon>
        <taxon>Dothideomycetes</taxon>
        <taxon>Dothideomycetidae</taxon>
        <taxon>Mycosphaerellales</taxon>
        <taxon>Mycosphaerellaceae</taxon>
        <taxon>Fulvia</taxon>
    </lineage>
</organism>
<sequence length="76" mass="8292">MSNLGIFWPQGELDRQLTAPATCAPAQAGIQPSGFRLRRCRLRGVDFETAQLATHPTVSPSAVALQGVLVLYDRRI</sequence>
<dbReference type="EMBL" id="CP090167">
    <property type="protein sequence ID" value="UJO17727.1"/>
    <property type="molecule type" value="Genomic_DNA"/>
</dbReference>
<dbReference type="Proteomes" id="UP000756132">
    <property type="component" value="Chromosome 5"/>
</dbReference>
<accession>A0A9Q8LHX5</accession>
<gene>
    <name evidence="1" type="ORF">CLAFUR5_06356</name>
</gene>
<dbReference type="GeneID" id="71986234"/>
<proteinExistence type="predicted"/>
<protein>
    <submittedName>
        <fullName evidence="1">Uncharacterized protein</fullName>
    </submittedName>
</protein>
<keyword evidence="2" id="KW-1185">Reference proteome</keyword>
<evidence type="ECO:0000313" key="1">
    <source>
        <dbReference type="EMBL" id="UJO17727.1"/>
    </source>
</evidence>
<name>A0A9Q8LHX5_PASFU</name>
<evidence type="ECO:0000313" key="2">
    <source>
        <dbReference type="Proteomes" id="UP000756132"/>
    </source>
</evidence>
<dbReference type="AlphaFoldDB" id="A0A9Q8LHX5"/>
<reference evidence="1" key="1">
    <citation type="submission" date="2021-12" db="EMBL/GenBank/DDBJ databases">
        <authorList>
            <person name="Zaccaron A."/>
            <person name="Stergiopoulos I."/>
        </authorList>
    </citation>
    <scope>NUCLEOTIDE SEQUENCE</scope>
    <source>
        <strain evidence="1">Race5_Kim</strain>
    </source>
</reference>
<dbReference type="KEGG" id="ffu:CLAFUR5_06356"/>
<dbReference type="RefSeq" id="XP_047762093.1">
    <property type="nucleotide sequence ID" value="XM_047905504.1"/>
</dbReference>
<reference evidence="1" key="2">
    <citation type="journal article" date="2022" name="Microb. Genom.">
        <title>A chromosome-scale genome assembly of the tomato pathogen Cladosporium fulvum reveals a compartmentalized genome architecture and the presence of a dispensable chromosome.</title>
        <authorList>
            <person name="Zaccaron A.Z."/>
            <person name="Chen L.H."/>
            <person name="Samaras A."/>
            <person name="Stergiopoulos I."/>
        </authorList>
    </citation>
    <scope>NUCLEOTIDE SEQUENCE</scope>
    <source>
        <strain evidence="1">Race5_Kim</strain>
    </source>
</reference>